<dbReference type="AlphaFoldDB" id="A0A915D979"/>
<sequence length="109" mass="12529">MLECFGNGFHDDPFQALQTKLLTDETKKDPTSVIETEVEWKAWLKWATDKSIQTCEYAEKQCKTEDSCFKNKMDCKDLAKTWMTLASDESLHVFGGKKSAARFDQLCFS</sequence>
<dbReference type="Proteomes" id="UP000887574">
    <property type="component" value="Unplaced"/>
</dbReference>
<evidence type="ECO:0000313" key="1">
    <source>
        <dbReference type="Proteomes" id="UP000887574"/>
    </source>
</evidence>
<name>A0A915D979_9BILA</name>
<keyword evidence="1" id="KW-1185">Reference proteome</keyword>
<proteinExistence type="predicted"/>
<protein>
    <submittedName>
        <fullName evidence="2">Uncharacterized protein</fullName>
    </submittedName>
</protein>
<organism evidence="1 2">
    <name type="scientific">Ditylenchus dipsaci</name>
    <dbReference type="NCBI Taxonomy" id="166011"/>
    <lineage>
        <taxon>Eukaryota</taxon>
        <taxon>Metazoa</taxon>
        <taxon>Ecdysozoa</taxon>
        <taxon>Nematoda</taxon>
        <taxon>Chromadorea</taxon>
        <taxon>Rhabditida</taxon>
        <taxon>Tylenchina</taxon>
        <taxon>Tylenchomorpha</taxon>
        <taxon>Sphaerularioidea</taxon>
        <taxon>Anguinidae</taxon>
        <taxon>Anguininae</taxon>
        <taxon>Ditylenchus</taxon>
    </lineage>
</organism>
<accession>A0A915D979</accession>
<evidence type="ECO:0000313" key="2">
    <source>
        <dbReference type="WBParaSite" id="jg17085"/>
    </source>
</evidence>
<reference evidence="2" key="1">
    <citation type="submission" date="2022-11" db="UniProtKB">
        <authorList>
            <consortium name="WormBaseParasite"/>
        </authorList>
    </citation>
    <scope>IDENTIFICATION</scope>
</reference>
<dbReference type="WBParaSite" id="jg17085">
    <property type="protein sequence ID" value="jg17085"/>
    <property type="gene ID" value="jg17085"/>
</dbReference>